<feature type="region of interest" description="Disordered" evidence="1">
    <location>
        <begin position="50"/>
        <end position="85"/>
    </location>
</feature>
<evidence type="ECO:0000256" key="1">
    <source>
        <dbReference type="SAM" id="MobiDB-lite"/>
    </source>
</evidence>
<sequence length="171" mass="20112">RRNTRIDDWRRSDQCHEERRRNTRIDDWRRSDQCHEERRRNTRIDDWRRTDQCHKKKKKHQNTTGAAVTSATKKKKKHQDQFAPTKTQRNAMLLAWWKTVDQYASADLTSADLSMAAPVSYLLVSETTARGRRTDVNNIYVPLTRWRVGHTAPIVCLKPERVVGTSVCVVL</sequence>
<name>A0A147B9U8_9ACAR</name>
<evidence type="ECO:0000313" key="2">
    <source>
        <dbReference type="EMBL" id="JAR87547.1"/>
    </source>
</evidence>
<reference evidence="2" key="1">
    <citation type="submission" date="2016-03" db="EMBL/GenBank/DDBJ databases">
        <title>Gut transcriptome analysis on engorged females of Ornithodoros mimon (Acari: Argasidae) and phylogenetic inferences of soft ticks.</title>
        <authorList>
            <person name="Landulfo G.A."/>
            <person name="Giovanni D."/>
            <person name="Carvalho E."/>
            <person name="Junqueira-de-Azevedo I."/>
            <person name="Patane J."/>
            <person name="Mendoca R."/>
            <person name="Barros-Battesti D."/>
        </authorList>
    </citation>
    <scope>NUCLEOTIDE SEQUENCE</scope>
    <source>
        <strain evidence="2">Females</strain>
        <tissue evidence="2">Gut</tissue>
    </source>
</reference>
<accession>A0A147B9U8</accession>
<feature type="compositionally biased region" description="Polar residues" evidence="1">
    <location>
        <begin position="62"/>
        <end position="71"/>
    </location>
</feature>
<organism evidence="2">
    <name type="scientific">Alectorobius mimon</name>
    <dbReference type="NCBI Taxonomy" id="360319"/>
    <lineage>
        <taxon>Eukaryota</taxon>
        <taxon>Metazoa</taxon>
        <taxon>Ecdysozoa</taxon>
        <taxon>Arthropoda</taxon>
        <taxon>Chelicerata</taxon>
        <taxon>Arachnida</taxon>
        <taxon>Acari</taxon>
        <taxon>Parasitiformes</taxon>
        <taxon>Ixodida</taxon>
        <taxon>Ixodoidea</taxon>
        <taxon>Argasidae</taxon>
        <taxon>Ornithodorinae</taxon>
        <taxon>Alectorobius</taxon>
    </lineage>
</organism>
<dbReference type="EMBL" id="GEIB01000279">
    <property type="protein sequence ID" value="JAR87547.1"/>
    <property type="molecule type" value="Transcribed_RNA"/>
</dbReference>
<protein>
    <submittedName>
        <fullName evidence="2">Uncharacterized protein</fullName>
    </submittedName>
</protein>
<dbReference type="AlphaFoldDB" id="A0A147B9U8"/>
<proteinExistence type="predicted"/>
<feature type="non-terminal residue" evidence="2">
    <location>
        <position position="1"/>
    </location>
</feature>